<organism evidence="1 2">
    <name type="scientific">Cetraspora pellucida</name>
    <dbReference type="NCBI Taxonomy" id="1433469"/>
    <lineage>
        <taxon>Eukaryota</taxon>
        <taxon>Fungi</taxon>
        <taxon>Fungi incertae sedis</taxon>
        <taxon>Mucoromycota</taxon>
        <taxon>Glomeromycotina</taxon>
        <taxon>Glomeromycetes</taxon>
        <taxon>Diversisporales</taxon>
        <taxon>Gigasporaceae</taxon>
        <taxon>Cetraspora</taxon>
    </lineage>
</organism>
<accession>A0ACA9LI98</accession>
<dbReference type="EMBL" id="CAJVPW010003849">
    <property type="protein sequence ID" value="CAG8530720.1"/>
    <property type="molecule type" value="Genomic_DNA"/>
</dbReference>
<keyword evidence="2" id="KW-1185">Reference proteome</keyword>
<protein>
    <submittedName>
        <fullName evidence="1">3449_t:CDS:1</fullName>
    </submittedName>
</protein>
<name>A0ACA9LI98_9GLOM</name>
<evidence type="ECO:0000313" key="1">
    <source>
        <dbReference type="EMBL" id="CAG8530720.1"/>
    </source>
</evidence>
<proteinExistence type="predicted"/>
<dbReference type="Proteomes" id="UP000789366">
    <property type="component" value="Unassembled WGS sequence"/>
</dbReference>
<sequence length="196" mass="22098">MLSSELQKAEYHNYLENLSFTIGLSSAVHVFPNIVNLLKLALMDKIFRIQKAQIDICFEYYSRLISFNSYNTCDEINDSDTSNCLEDHTDKCQIALNEIKKSIMSQQIYGECAALGHKLASLAAEFRLTHIVATLQGLIQQVEQANSNFTNSQNQFIIYNLLQANSRGRPTKRLKAPVENISKGLKNKSTNVNVCS</sequence>
<gene>
    <name evidence="1" type="ORF">SPELUC_LOCUS4352</name>
</gene>
<comment type="caution">
    <text evidence="1">The sequence shown here is derived from an EMBL/GenBank/DDBJ whole genome shotgun (WGS) entry which is preliminary data.</text>
</comment>
<evidence type="ECO:0000313" key="2">
    <source>
        <dbReference type="Proteomes" id="UP000789366"/>
    </source>
</evidence>
<reference evidence="1" key="1">
    <citation type="submission" date="2021-06" db="EMBL/GenBank/DDBJ databases">
        <authorList>
            <person name="Kallberg Y."/>
            <person name="Tangrot J."/>
            <person name="Rosling A."/>
        </authorList>
    </citation>
    <scope>NUCLEOTIDE SEQUENCE</scope>
    <source>
        <strain evidence="1">28 12/20/2015</strain>
    </source>
</reference>